<accession>A0A6P6TPZ9</accession>
<dbReference type="OrthoDB" id="1301789at2759"/>
<evidence type="ECO:0000313" key="2">
    <source>
        <dbReference type="RefSeq" id="XP_027080077.1"/>
    </source>
</evidence>
<dbReference type="SUPFAM" id="SSF56219">
    <property type="entry name" value="DNase I-like"/>
    <property type="match status" value="1"/>
</dbReference>
<dbReference type="Proteomes" id="UP001652660">
    <property type="component" value="Chromosome 8e"/>
</dbReference>
<organism evidence="1 2">
    <name type="scientific">Coffea arabica</name>
    <name type="common">Arabian coffee</name>
    <dbReference type="NCBI Taxonomy" id="13443"/>
    <lineage>
        <taxon>Eukaryota</taxon>
        <taxon>Viridiplantae</taxon>
        <taxon>Streptophyta</taxon>
        <taxon>Embryophyta</taxon>
        <taxon>Tracheophyta</taxon>
        <taxon>Spermatophyta</taxon>
        <taxon>Magnoliopsida</taxon>
        <taxon>eudicotyledons</taxon>
        <taxon>Gunneridae</taxon>
        <taxon>Pentapetalae</taxon>
        <taxon>asterids</taxon>
        <taxon>lamiids</taxon>
        <taxon>Gentianales</taxon>
        <taxon>Rubiaceae</taxon>
        <taxon>Ixoroideae</taxon>
        <taxon>Gardenieae complex</taxon>
        <taxon>Bertiereae - Coffeeae clade</taxon>
        <taxon>Coffeeae</taxon>
        <taxon>Coffea</taxon>
    </lineage>
</organism>
<gene>
    <name evidence="2" type="primary">LOC140003903</name>
</gene>
<reference evidence="1" key="1">
    <citation type="journal article" date="2025" name="Foods">
        <title>Unveiling the Microbial Signatures of Arabica Coffee Cherries: Insights into Ripeness Specific Diversity, Functional Traits, and Implications for Quality and Safety.</title>
        <authorList>
            <consortium name="RefSeq"/>
            <person name="Tenea G.N."/>
            <person name="Cifuentes V."/>
            <person name="Reyes P."/>
            <person name="Cevallos-Vallejos M."/>
        </authorList>
    </citation>
    <scope>NUCLEOTIDE SEQUENCE [LARGE SCALE GENOMIC DNA]</scope>
</reference>
<dbReference type="RefSeq" id="XP_027080077.1">
    <property type="nucleotide sequence ID" value="XM_027224276.2"/>
</dbReference>
<dbReference type="InterPro" id="IPR036691">
    <property type="entry name" value="Endo/exonu/phosph_ase_sf"/>
</dbReference>
<proteinExistence type="predicted"/>
<name>A0A6P6TPZ9_COFAR</name>
<evidence type="ECO:0000313" key="1">
    <source>
        <dbReference type="Proteomes" id="UP001652660"/>
    </source>
</evidence>
<sequence>MARRMGSDRVLSRRISHIIAPIAFGRGMEWRAVMFRPELRAGKMEGEKLVKSQAVQQRIAEQVAVQAGPIPPVRTTGVGVALLESNEHEMGATVHTTSLCARGGVAAEASDCDGRGSPEQQKEDRIGEVRRSKVVLVEDVMIDSAMADSVAAAGGLSLLGNNAQVMGAAHGTFQPVLYAKGEDIAGQLEARVNGEADESHEEEQVEILVVAGNLSSRSIASSEIGGVECDDLCAEELGAAVGEEEMVAAELCAGNLSPRGEVGAVPRDIGSLVVDIFNLDPIIQQVQEKVHGDEGGKMISKRRGILRAPNFRRLKSLIAESSVQLVAICEPKLSVGEIHWIRLKLRMDKCIANSEGSIWVFYQNSLVCAPLGESGQHLLLKIQSQMVSGPMVFSFVHAKCNEQERRSLWSALLLDNPGNTPWFLIGNFNVIVCEEKRRGLPFRLGRVWILSVSWLWLEYRMLGFRGQSSHGVIIEGEARISGRG</sequence>
<dbReference type="AlphaFoldDB" id="A0A6P6TPZ9"/>
<keyword evidence="1" id="KW-1185">Reference proteome</keyword>
<reference evidence="2" key="2">
    <citation type="submission" date="2025-08" db="UniProtKB">
        <authorList>
            <consortium name="RefSeq"/>
        </authorList>
    </citation>
    <scope>IDENTIFICATION</scope>
    <source>
        <tissue evidence="2">Leaves</tissue>
    </source>
</reference>
<protein>
    <submittedName>
        <fullName evidence="2">Uncharacterized protein</fullName>
    </submittedName>
</protein>